<proteinExistence type="predicted"/>
<reference evidence="2" key="1">
    <citation type="submission" date="2013-06" db="EMBL/GenBank/DDBJ databases">
        <authorList>
            <person name="Zhao Q."/>
        </authorList>
    </citation>
    <scope>NUCLEOTIDE SEQUENCE</scope>
    <source>
        <strain evidence="2">cv. W1943</strain>
    </source>
</reference>
<name>A0A0E0PME2_ORYRU</name>
<protein>
    <recommendedName>
        <fullName evidence="3">Lipase</fullName>
    </recommendedName>
</protein>
<keyword evidence="2" id="KW-1185">Reference proteome</keyword>
<evidence type="ECO:0000313" key="1">
    <source>
        <dbReference type="EnsemblPlants" id="ORUFI05G17330.1"/>
    </source>
</evidence>
<sequence length="436" mass="48690">MARFILSLLELGVSATVHLLFGLYVFSTAVAADISQAAAASGCLLLRRPAAPGLVNVAAAGEEEERRGAAPVVLDGSPPPIVLVHGIFGFGKGRLGGLSYFAGAEKKDDRVLVPDLGSLTSIHDRARELFYYLKGGQVDYGEEHSKVVRVLHQMLADKAFPGHDTSEDWVLSLTSLSGALNGTTRTYYDGMLAEDGRSMKSICLLQLCRIGVIVYDWLDIPWLKNYYNFGFDHFEMSWRKVGLSGLIDLLLGHTGPFASGDWILPDLTIQGSLTLNSTLRTFPNTFYFSYATKRTRKLFGITVPSSVLGIHPMLFLRVLQMCMWRHPQNAPLPYKGYRDEDWEDNDGALNTISMTHPRIPTEHPNRLVVDDSDCHPLQPGIWYYKIIEADHILFIVNRERAGVQFDLLYDGIFQRCRKHAFRRSPPTVPNESSQSQ</sequence>
<accession>A0A0E0PME2</accession>
<dbReference type="Gene3D" id="3.40.50.1820">
    <property type="entry name" value="alpha/beta hydrolase"/>
    <property type="match status" value="2"/>
</dbReference>
<dbReference type="HOGENOM" id="CLU_047641_0_0_1"/>
<evidence type="ECO:0000313" key="2">
    <source>
        <dbReference type="Proteomes" id="UP000008022"/>
    </source>
</evidence>
<dbReference type="STRING" id="4529.A0A0E0PME2"/>
<dbReference type="SUPFAM" id="SSF53474">
    <property type="entry name" value="alpha/beta-Hydrolases"/>
    <property type="match status" value="1"/>
</dbReference>
<dbReference type="Gramene" id="ORUFI05G17330.1">
    <property type="protein sequence ID" value="ORUFI05G17330.1"/>
    <property type="gene ID" value="ORUFI05G17330"/>
</dbReference>
<dbReference type="PANTHER" id="PTHR34043:SF3">
    <property type="entry name" value="ALPHA_BETA-HYDROLASES SUPERFAMILY PROTEIN"/>
    <property type="match status" value="1"/>
</dbReference>
<dbReference type="OMA" id="QWGLKKN"/>
<dbReference type="EnsemblPlants" id="ORUFI05G17330.1">
    <property type="protein sequence ID" value="ORUFI05G17330.1"/>
    <property type="gene ID" value="ORUFI05G17330"/>
</dbReference>
<reference evidence="1" key="2">
    <citation type="submission" date="2015-06" db="UniProtKB">
        <authorList>
            <consortium name="EnsemblPlants"/>
        </authorList>
    </citation>
    <scope>IDENTIFICATION</scope>
</reference>
<evidence type="ECO:0008006" key="3">
    <source>
        <dbReference type="Google" id="ProtNLM"/>
    </source>
</evidence>
<dbReference type="PANTHER" id="PTHR34043">
    <property type="entry name" value="ALPHA/BETA-HYDROLASES SUPERFAMILY PROTEIN"/>
    <property type="match status" value="1"/>
</dbReference>
<dbReference type="Proteomes" id="UP000008022">
    <property type="component" value="Unassembled WGS sequence"/>
</dbReference>
<organism evidence="1 2">
    <name type="scientific">Oryza rufipogon</name>
    <name type="common">Brownbeard rice</name>
    <name type="synonym">Asian wild rice</name>
    <dbReference type="NCBI Taxonomy" id="4529"/>
    <lineage>
        <taxon>Eukaryota</taxon>
        <taxon>Viridiplantae</taxon>
        <taxon>Streptophyta</taxon>
        <taxon>Embryophyta</taxon>
        <taxon>Tracheophyta</taxon>
        <taxon>Spermatophyta</taxon>
        <taxon>Magnoliopsida</taxon>
        <taxon>Liliopsida</taxon>
        <taxon>Poales</taxon>
        <taxon>Poaceae</taxon>
        <taxon>BOP clade</taxon>
        <taxon>Oryzoideae</taxon>
        <taxon>Oryzeae</taxon>
        <taxon>Oryzinae</taxon>
        <taxon>Oryza</taxon>
    </lineage>
</organism>
<dbReference type="AlphaFoldDB" id="A0A0E0PME2"/>
<dbReference type="InterPro" id="IPR029058">
    <property type="entry name" value="AB_hydrolase_fold"/>
</dbReference>
<dbReference type="eggNOG" id="ENOG502QPNZ">
    <property type="taxonomic scope" value="Eukaryota"/>
</dbReference>